<feature type="compositionally biased region" description="Polar residues" evidence="1">
    <location>
        <begin position="43"/>
        <end position="52"/>
    </location>
</feature>
<dbReference type="AlphaFoldDB" id="A0A5B7HLP2"/>
<evidence type="ECO:0000313" key="2">
    <source>
        <dbReference type="EMBL" id="MPC70157.1"/>
    </source>
</evidence>
<protein>
    <submittedName>
        <fullName evidence="2">Uncharacterized protein</fullName>
    </submittedName>
</protein>
<feature type="region of interest" description="Disordered" evidence="1">
    <location>
        <begin position="22"/>
        <end position="52"/>
    </location>
</feature>
<dbReference type="Proteomes" id="UP000324222">
    <property type="component" value="Unassembled WGS sequence"/>
</dbReference>
<comment type="caution">
    <text evidence="2">The sequence shown here is derived from an EMBL/GenBank/DDBJ whole genome shotgun (WGS) entry which is preliminary data.</text>
</comment>
<name>A0A5B7HLP2_PORTR</name>
<organism evidence="2 3">
    <name type="scientific">Portunus trituberculatus</name>
    <name type="common">Swimming crab</name>
    <name type="synonym">Neptunus trituberculatus</name>
    <dbReference type="NCBI Taxonomy" id="210409"/>
    <lineage>
        <taxon>Eukaryota</taxon>
        <taxon>Metazoa</taxon>
        <taxon>Ecdysozoa</taxon>
        <taxon>Arthropoda</taxon>
        <taxon>Crustacea</taxon>
        <taxon>Multicrustacea</taxon>
        <taxon>Malacostraca</taxon>
        <taxon>Eumalacostraca</taxon>
        <taxon>Eucarida</taxon>
        <taxon>Decapoda</taxon>
        <taxon>Pleocyemata</taxon>
        <taxon>Brachyura</taxon>
        <taxon>Eubrachyura</taxon>
        <taxon>Portunoidea</taxon>
        <taxon>Portunidae</taxon>
        <taxon>Portuninae</taxon>
        <taxon>Portunus</taxon>
    </lineage>
</organism>
<sequence>MLGKVTAFRATNCWSLRRKTVDGAPPRRRAGAGAEVLRRRAHSNSLPNALHI</sequence>
<accession>A0A5B7HLP2</accession>
<gene>
    <name evidence="2" type="ORF">E2C01_064396</name>
</gene>
<evidence type="ECO:0000313" key="3">
    <source>
        <dbReference type="Proteomes" id="UP000324222"/>
    </source>
</evidence>
<dbReference type="EMBL" id="VSRR010030648">
    <property type="protein sequence ID" value="MPC70157.1"/>
    <property type="molecule type" value="Genomic_DNA"/>
</dbReference>
<reference evidence="2 3" key="1">
    <citation type="submission" date="2019-05" db="EMBL/GenBank/DDBJ databases">
        <title>Another draft genome of Portunus trituberculatus and its Hox gene families provides insights of decapod evolution.</title>
        <authorList>
            <person name="Jeong J.-H."/>
            <person name="Song I."/>
            <person name="Kim S."/>
            <person name="Choi T."/>
            <person name="Kim D."/>
            <person name="Ryu S."/>
            <person name="Kim W."/>
        </authorList>
    </citation>
    <scope>NUCLEOTIDE SEQUENCE [LARGE SCALE GENOMIC DNA]</scope>
    <source>
        <tissue evidence="2">Muscle</tissue>
    </source>
</reference>
<keyword evidence="3" id="KW-1185">Reference proteome</keyword>
<proteinExistence type="predicted"/>
<evidence type="ECO:0000256" key="1">
    <source>
        <dbReference type="SAM" id="MobiDB-lite"/>
    </source>
</evidence>